<dbReference type="EMBL" id="POTW01000003">
    <property type="protein sequence ID" value="PZF86264.1"/>
    <property type="molecule type" value="Genomic_DNA"/>
</dbReference>
<dbReference type="Pfam" id="PF00144">
    <property type="entry name" value="Beta-lactamase"/>
    <property type="match status" value="1"/>
</dbReference>
<sequence length="377" mass="40208">MRRWVGLVDDWVVERGFEAVADTLRRQAEADPSFSAQVCVEVGGAPVVDAWIGPELDRDSLVCLFSSSKGLSALSLALLVQRGRLELDRPVADYWPEFAAAGKAGITVRTVLTHQAGLPEVDGGLSWKDLVDGHAEERLAAQRPLWRPGSAFGYHAATLGVLMGELCRRVTGESLQAFYERELRRPVDADAYLGLPEEHEPRVVEVPVPDLSALAGAMPVDQGQLADLIAGLITDPEAYTELTHSRRARALGLPALGGVGSARGLARVYSSAVIGADRPPVLDAATVAEFGQVHCDGTDLCSGLVQRFGVVFQKPLPRRPFASYQAIGHDGAGGSLAFADPQVGMAFGFITNRLAPPGGEPRADELARAARECCLRG</sequence>
<dbReference type="Proteomes" id="UP000248764">
    <property type="component" value="Unassembled WGS sequence"/>
</dbReference>
<gene>
    <name evidence="2" type="ORF">C1I92_01875</name>
</gene>
<dbReference type="GO" id="GO:0016787">
    <property type="term" value="F:hydrolase activity"/>
    <property type="evidence" value="ECO:0007669"/>
    <property type="project" value="UniProtKB-KW"/>
</dbReference>
<dbReference type="PANTHER" id="PTHR43319:SF3">
    <property type="entry name" value="BETA-LACTAMASE-RELATED DOMAIN-CONTAINING PROTEIN"/>
    <property type="match status" value="1"/>
</dbReference>
<keyword evidence="2" id="KW-0378">Hydrolase</keyword>
<dbReference type="PANTHER" id="PTHR43319">
    <property type="entry name" value="BETA-LACTAMASE-RELATED"/>
    <property type="match status" value="1"/>
</dbReference>
<organism evidence="2 3">
    <name type="scientific">Jiangella anatolica</name>
    <dbReference type="NCBI Taxonomy" id="2670374"/>
    <lineage>
        <taxon>Bacteria</taxon>
        <taxon>Bacillati</taxon>
        <taxon>Actinomycetota</taxon>
        <taxon>Actinomycetes</taxon>
        <taxon>Jiangellales</taxon>
        <taxon>Jiangellaceae</taxon>
        <taxon>Jiangella</taxon>
    </lineage>
</organism>
<name>A0A2W2C0L3_9ACTN</name>
<feature type="domain" description="Beta-lactamase-related" evidence="1">
    <location>
        <begin position="34"/>
        <end position="370"/>
    </location>
</feature>
<dbReference type="Gene3D" id="3.40.710.10">
    <property type="entry name" value="DD-peptidase/beta-lactamase superfamily"/>
    <property type="match status" value="1"/>
</dbReference>
<keyword evidence="3" id="KW-1185">Reference proteome</keyword>
<evidence type="ECO:0000259" key="1">
    <source>
        <dbReference type="Pfam" id="PF00144"/>
    </source>
</evidence>
<dbReference type="InterPro" id="IPR012338">
    <property type="entry name" value="Beta-lactam/transpept-like"/>
</dbReference>
<evidence type="ECO:0000313" key="3">
    <source>
        <dbReference type="Proteomes" id="UP000248764"/>
    </source>
</evidence>
<accession>A0A2W2C0L3</accession>
<dbReference type="InterPro" id="IPR001466">
    <property type="entry name" value="Beta-lactam-related"/>
</dbReference>
<dbReference type="InterPro" id="IPR052907">
    <property type="entry name" value="Beta-lactamase/esterase"/>
</dbReference>
<dbReference type="AlphaFoldDB" id="A0A2W2C0L3"/>
<evidence type="ECO:0000313" key="2">
    <source>
        <dbReference type="EMBL" id="PZF86264.1"/>
    </source>
</evidence>
<comment type="caution">
    <text evidence="2">The sequence shown here is derived from an EMBL/GenBank/DDBJ whole genome shotgun (WGS) entry which is preliminary data.</text>
</comment>
<reference evidence="2 3" key="1">
    <citation type="submission" date="2018-01" db="EMBL/GenBank/DDBJ databases">
        <title>Draft genome sequence of Jiangella sp. GTF31.</title>
        <authorList>
            <person name="Sahin N."/>
            <person name="Ay H."/>
            <person name="Saygin H."/>
        </authorList>
    </citation>
    <scope>NUCLEOTIDE SEQUENCE [LARGE SCALE GENOMIC DNA]</scope>
    <source>
        <strain evidence="2 3">GTF31</strain>
    </source>
</reference>
<protein>
    <submittedName>
        <fullName evidence="2">EstA family serine hydrolase</fullName>
    </submittedName>
</protein>
<dbReference type="SUPFAM" id="SSF56601">
    <property type="entry name" value="beta-lactamase/transpeptidase-like"/>
    <property type="match status" value="1"/>
</dbReference>
<proteinExistence type="predicted"/>